<dbReference type="GO" id="GO:0015627">
    <property type="term" value="C:type II protein secretion system complex"/>
    <property type="evidence" value="ECO:0007669"/>
    <property type="project" value="TreeGrafter"/>
</dbReference>
<keyword evidence="4" id="KW-1185">Reference proteome</keyword>
<feature type="signal peptide" evidence="1">
    <location>
        <begin position="1"/>
        <end position="24"/>
    </location>
</feature>
<gene>
    <name evidence="3" type="ORF">L2749_09235</name>
</gene>
<dbReference type="InterPro" id="IPR004509">
    <property type="entry name" value="Competence_ComEA_HhH"/>
</dbReference>
<evidence type="ECO:0000313" key="3">
    <source>
        <dbReference type="EMBL" id="MCL1105444.1"/>
    </source>
</evidence>
<dbReference type="Pfam" id="PF12836">
    <property type="entry name" value="HHH_3"/>
    <property type="match status" value="1"/>
</dbReference>
<dbReference type="AlphaFoldDB" id="A0A9X2CAN7"/>
<evidence type="ECO:0000256" key="1">
    <source>
        <dbReference type="SAM" id="SignalP"/>
    </source>
</evidence>
<dbReference type="SUPFAM" id="SSF47781">
    <property type="entry name" value="RuvA domain 2-like"/>
    <property type="match status" value="1"/>
</dbReference>
<reference evidence="3" key="1">
    <citation type="submission" date="2022-01" db="EMBL/GenBank/DDBJ databases">
        <title>Whole genome-based taxonomy of the Shewanellaceae.</title>
        <authorList>
            <person name="Martin-Rodriguez A.J."/>
        </authorList>
    </citation>
    <scope>NUCLEOTIDE SEQUENCE</scope>
    <source>
        <strain evidence="3">DSM 23803</strain>
    </source>
</reference>
<feature type="chain" id="PRO_5040897820" evidence="1">
    <location>
        <begin position="25"/>
        <end position="114"/>
    </location>
</feature>
<dbReference type="EMBL" id="JAKILJ010000017">
    <property type="protein sequence ID" value="MCL1105444.1"/>
    <property type="molecule type" value="Genomic_DNA"/>
</dbReference>
<dbReference type="SMART" id="SM00278">
    <property type="entry name" value="HhH1"/>
    <property type="match status" value="2"/>
</dbReference>
<name>A0A9X2CAN7_9GAMM</name>
<feature type="domain" description="Helix-hairpin-helix DNA-binding motif class 1" evidence="2">
    <location>
        <begin position="62"/>
        <end position="81"/>
    </location>
</feature>
<organism evidence="3 4">
    <name type="scientific">Shewanella algicola</name>
    <dbReference type="NCBI Taxonomy" id="640633"/>
    <lineage>
        <taxon>Bacteria</taxon>
        <taxon>Pseudomonadati</taxon>
        <taxon>Pseudomonadota</taxon>
        <taxon>Gammaproteobacteria</taxon>
        <taxon>Alteromonadales</taxon>
        <taxon>Shewanellaceae</taxon>
        <taxon>Shewanella</taxon>
    </lineage>
</organism>
<dbReference type="PANTHER" id="PTHR21180:SF32">
    <property type="entry name" value="ENDONUCLEASE_EXONUCLEASE_PHOSPHATASE FAMILY DOMAIN-CONTAINING PROTEIN 1"/>
    <property type="match status" value="1"/>
</dbReference>
<feature type="domain" description="Helix-hairpin-helix DNA-binding motif class 1" evidence="2">
    <location>
        <begin position="92"/>
        <end position="111"/>
    </location>
</feature>
<protein>
    <submittedName>
        <fullName evidence="3">Helix-hairpin-helix domain-containing protein</fullName>
    </submittedName>
</protein>
<dbReference type="RefSeq" id="WP_188924992.1">
    <property type="nucleotide sequence ID" value="NZ_BMQI01000017.1"/>
</dbReference>
<evidence type="ECO:0000313" key="4">
    <source>
        <dbReference type="Proteomes" id="UP001139408"/>
    </source>
</evidence>
<comment type="caution">
    <text evidence="3">The sequence shown here is derived from an EMBL/GenBank/DDBJ whole genome shotgun (WGS) entry which is preliminary data.</text>
</comment>
<keyword evidence="1" id="KW-0732">Signal</keyword>
<dbReference type="NCBIfam" id="TIGR00426">
    <property type="entry name" value="competence protein ComEA helix-hairpin-helix repeat region"/>
    <property type="match status" value="1"/>
</dbReference>
<evidence type="ECO:0000259" key="2">
    <source>
        <dbReference type="SMART" id="SM00278"/>
    </source>
</evidence>
<dbReference type="GO" id="GO:0006281">
    <property type="term" value="P:DNA repair"/>
    <property type="evidence" value="ECO:0007669"/>
    <property type="project" value="InterPro"/>
</dbReference>
<dbReference type="PANTHER" id="PTHR21180">
    <property type="entry name" value="ENDONUCLEASE/EXONUCLEASE/PHOSPHATASE FAMILY DOMAIN-CONTAINING PROTEIN 1"/>
    <property type="match status" value="1"/>
</dbReference>
<dbReference type="Proteomes" id="UP001139408">
    <property type="component" value="Unassembled WGS sequence"/>
</dbReference>
<dbReference type="InterPro" id="IPR051675">
    <property type="entry name" value="Endo/Exo/Phosphatase_dom_1"/>
</dbReference>
<accession>A0A9X2CAN7</accession>
<dbReference type="Gene3D" id="1.10.150.280">
    <property type="entry name" value="AF1531-like domain"/>
    <property type="match status" value="1"/>
</dbReference>
<proteinExistence type="predicted"/>
<dbReference type="GO" id="GO:0015628">
    <property type="term" value="P:protein secretion by the type II secretion system"/>
    <property type="evidence" value="ECO:0007669"/>
    <property type="project" value="TreeGrafter"/>
</dbReference>
<dbReference type="InterPro" id="IPR003583">
    <property type="entry name" value="Hlx-hairpin-Hlx_DNA-bd_motif"/>
</dbReference>
<sequence length="114" mass="12360">MKSSLTLTAVFMCLCCFFSTSSFAADSTKTKSVAEVSKKTTKAVEKKSTKVQNINVNKASVTELQSLKGIGKAKAQAIVDYRAKNGKFKNLQQLTMVKGVGEKLVSQNAKTIKF</sequence>
<dbReference type="InterPro" id="IPR010994">
    <property type="entry name" value="RuvA_2-like"/>
</dbReference>
<dbReference type="GO" id="GO:0003677">
    <property type="term" value="F:DNA binding"/>
    <property type="evidence" value="ECO:0007669"/>
    <property type="project" value="InterPro"/>
</dbReference>